<accession>A0A482JLI0</accession>
<sequence length="133" mass="14382">MTSIAPRVTRQVYSDHKAWVYADISLQPGRASVTLDLSKFVKGTHYPKGFVPSGIPLGKITATGLYGPYDNSASDGREVCAGFLWAHTDDVVDANGKTTAALWFGPGAIQENELPVTIDANGKTDLASWFKFF</sequence>
<gene>
    <name evidence="1" type="primary">22</name>
    <name evidence="1" type="ORF">SEA_BRUTONGASTER_22</name>
</gene>
<keyword evidence="2" id="KW-1185">Reference proteome</keyword>
<reference evidence="1 2" key="1">
    <citation type="submission" date="2019-02" db="EMBL/GenBank/DDBJ databases">
        <authorList>
            <person name="Rowley M."/>
            <person name="Stucki C."/>
            <person name="Ghiringhelli B."/>
            <person name="Naegele L."/>
            <person name="Emmons C.B."/>
            <person name="Slowan-Pomeroy T."/>
            <person name="Briggs L.A."/>
            <person name="Garlena R.A."/>
            <person name="Russell D.A."/>
            <person name="Pope W.H."/>
            <person name="Molloy S.D."/>
            <person name="Jacobs-Sera D."/>
            <person name="Hatfull G.F."/>
        </authorList>
    </citation>
    <scope>NUCLEOTIDE SEQUENCE [LARGE SCALE GENOMIC DNA]</scope>
</reference>
<dbReference type="RefSeq" id="YP_009820536.1">
    <property type="nucleotide sequence ID" value="NC_048169.1"/>
</dbReference>
<dbReference type="KEGG" id="vg:55011980"/>
<evidence type="ECO:0000313" key="2">
    <source>
        <dbReference type="Proteomes" id="UP000295568"/>
    </source>
</evidence>
<organism evidence="1 2">
    <name type="scientific">Gordonia phage BrutonGaster</name>
    <dbReference type="NCBI Taxonomy" id="2530116"/>
    <lineage>
        <taxon>Viruses</taxon>
        <taxon>Duplodnaviria</taxon>
        <taxon>Heunggongvirae</taxon>
        <taxon>Uroviricota</taxon>
        <taxon>Caudoviricetes</taxon>
        <taxon>Oneupvirus</taxon>
        <taxon>Oneupvirus brutongaster</taxon>
    </lineage>
</organism>
<name>A0A482JLI0_9CAUD</name>
<evidence type="ECO:0000313" key="1">
    <source>
        <dbReference type="EMBL" id="QBP33239.1"/>
    </source>
</evidence>
<protein>
    <submittedName>
        <fullName evidence="1">LamD-like capsid decoration protein</fullName>
    </submittedName>
</protein>
<dbReference type="EMBL" id="MK524501">
    <property type="protein sequence ID" value="QBP33239.1"/>
    <property type="molecule type" value="Genomic_DNA"/>
</dbReference>
<proteinExistence type="predicted"/>
<dbReference type="Proteomes" id="UP000295568">
    <property type="component" value="Segment"/>
</dbReference>
<dbReference type="GeneID" id="55011980"/>